<comment type="caution">
    <text evidence="1">The sequence shown here is derived from an EMBL/GenBank/DDBJ whole genome shotgun (WGS) entry which is preliminary data.</text>
</comment>
<evidence type="ECO:0000313" key="1">
    <source>
        <dbReference type="EMBL" id="KKU61957.1"/>
    </source>
</evidence>
<gene>
    <name evidence="1" type="ORF">UX85_C0001G0171</name>
</gene>
<reference evidence="1 2" key="1">
    <citation type="journal article" date="2015" name="Nature">
        <title>rRNA introns, odd ribosomes, and small enigmatic genomes across a large radiation of phyla.</title>
        <authorList>
            <person name="Brown C.T."/>
            <person name="Hug L.A."/>
            <person name="Thomas B.C."/>
            <person name="Sharon I."/>
            <person name="Castelle C.J."/>
            <person name="Singh A."/>
            <person name="Wilkins M.J."/>
            <person name="Williams K.H."/>
            <person name="Banfield J.F."/>
        </authorList>
    </citation>
    <scope>NUCLEOTIDE SEQUENCE [LARGE SCALE GENOMIC DNA]</scope>
</reference>
<sequence>MDAKYSEGLPKEIWQPFKDRIITPDKLVNELNQPLFKEELAGCTSISLSHLEEGVSGEKISVLKWSSGAKDSEEARVNLIPHPDVLKVVVEQGIHEDLVDSVYGSNLDWVMDYWHIGWRWSLMERLYRLGVPKEESDRIGTGFEPSFELINGWIKVDNLKNSDEVLRAIHEIDKPLVQNHLTKTLKALEKFGINDKKIADLLFEGKSHKGVQVIFGDRGNFTEFIKGDGQPNRFEHIDDVTISLHDDIPDQFVYRIVPLGEYEQQVMGAK</sequence>
<proteinExistence type="predicted"/>
<accession>A0A0G1RXW5</accession>
<dbReference type="Proteomes" id="UP000033860">
    <property type="component" value="Unassembled WGS sequence"/>
</dbReference>
<name>A0A0G1RXW5_9BACT</name>
<protein>
    <submittedName>
        <fullName evidence="1">Uncharacterized protein</fullName>
    </submittedName>
</protein>
<dbReference type="AlphaFoldDB" id="A0A0G1RXW5"/>
<organism evidence="1 2">
    <name type="scientific">Candidatus Beckwithbacteria bacterium GW2011_GWB1_47_15</name>
    <dbReference type="NCBI Taxonomy" id="1618371"/>
    <lineage>
        <taxon>Bacteria</taxon>
        <taxon>Candidatus Beckwithiibacteriota</taxon>
    </lineage>
</organism>
<evidence type="ECO:0000313" key="2">
    <source>
        <dbReference type="Proteomes" id="UP000033860"/>
    </source>
</evidence>
<dbReference type="EMBL" id="LCNT01000001">
    <property type="protein sequence ID" value="KKU61957.1"/>
    <property type="molecule type" value="Genomic_DNA"/>
</dbReference>